<evidence type="ECO:0000256" key="4">
    <source>
        <dbReference type="SAM" id="SignalP"/>
    </source>
</evidence>
<keyword evidence="2" id="KW-0067">ATP-binding</keyword>
<protein>
    <submittedName>
        <fullName evidence="5">P-loop NTPase</fullName>
    </submittedName>
</protein>
<feature type="signal peptide" evidence="4">
    <location>
        <begin position="1"/>
        <end position="17"/>
    </location>
</feature>
<keyword evidence="6" id="KW-1185">Reference proteome</keyword>
<dbReference type="InterPro" id="IPR033756">
    <property type="entry name" value="YlxH/NBP35"/>
</dbReference>
<reference evidence="5" key="1">
    <citation type="submission" date="2022-01" db="EMBL/GenBank/DDBJ databases">
        <title>Microbacterium eymi and Microbacterium rhizovicinus sp. nov., isolated from the rhizospheric soil of Elymus tsukushiensis, a plant native to the Dokdo Islands, Republic of Korea.</title>
        <authorList>
            <person name="Hwang Y.J."/>
        </authorList>
    </citation>
    <scope>NUCLEOTIDE SEQUENCE</scope>
    <source>
        <strain evidence="5">KUDC0405</strain>
    </source>
</reference>
<feature type="region of interest" description="Disordered" evidence="3">
    <location>
        <begin position="389"/>
        <end position="419"/>
    </location>
</feature>
<feature type="chain" id="PRO_5047351208" evidence="4">
    <location>
        <begin position="18"/>
        <end position="419"/>
    </location>
</feature>
<accession>A0ABY5NKL6</accession>
<dbReference type="RefSeq" id="WP_259612310.1">
    <property type="nucleotide sequence ID" value="NZ_CP091139.2"/>
</dbReference>
<dbReference type="Gene3D" id="3.40.50.300">
    <property type="entry name" value="P-loop containing nucleotide triphosphate hydrolases"/>
    <property type="match status" value="1"/>
</dbReference>
<evidence type="ECO:0000256" key="1">
    <source>
        <dbReference type="ARBA" id="ARBA00022741"/>
    </source>
</evidence>
<dbReference type="SUPFAM" id="SSF52540">
    <property type="entry name" value="P-loop containing nucleoside triphosphate hydrolases"/>
    <property type="match status" value="1"/>
</dbReference>
<name>A0ABY5NKL6_9MICO</name>
<evidence type="ECO:0000256" key="2">
    <source>
        <dbReference type="ARBA" id="ARBA00022840"/>
    </source>
</evidence>
<evidence type="ECO:0000313" key="6">
    <source>
        <dbReference type="Proteomes" id="UP001054811"/>
    </source>
</evidence>
<evidence type="ECO:0000256" key="3">
    <source>
        <dbReference type="SAM" id="MobiDB-lite"/>
    </source>
</evidence>
<dbReference type="Proteomes" id="UP001054811">
    <property type="component" value="Chromosome"/>
</dbReference>
<dbReference type="EMBL" id="CP091139">
    <property type="protein sequence ID" value="UUT35693.1"/>
    <property type="molecule type" value="Genomic_DNA"/>
</dbReference>
<organism evidence="5 6">
    <name type="scientific">Microbacterium elymi</name>
    <dbReference type="NCBI Taxonomy" id="2909587"/>
    <lineage>
        <taxon>Bacteria</taxon>
        <taxon>Bacillati</taxon>
        <taxon>Actinomycetota</taxon>
        <taxon>Actinomycetes</taxon>
        <taxon>Micrococcales</taxon>
        <taxon>Microbacteriaceae</taxon>
        <taxon>Microbacterium</taxon>
    </lineage>
</organism>
<keyword evidence="4" id="KW-0732">Signal</keyword>
<proteinExistence type="predicted"/>
<gene>
    <name evidence="5" type="ORF">L2X98_20875</name>
</gene>
<evidence type="ECO:0000313" key="5">
    <source>
        <dbReference type="EMBL" id="UUT35693.1"/>
    </source>
</evidence>
<dbReference type="Pfam" id="PF10609">
    <property type="entry name" value="ParA"/>
    <property type="match status" value="1"/>
</dbReference>
<dbReference type="InterPro" id="IPR027417">
    <property type="entry name" value="P-loop_NTPase"/>
</dbReference>
<keyword evidence="1" id="KW-0547">Nucleotide-binding</keyword>
<sequence length="419" mass="42791">MTSLVLAMAAAQAAVLAAQLTRAGTPPAAVVDPRAPADGAADEALRAADALVLDVDRQTLTAPLVAACDAGGVRILPLCGTDADARLAATFGLGPILPADADAWAIIDAVAVAPDAAARPGASTRAEGSSRVMAVWGPSGAPGRSTLAIELAAELSRGGTHVCLADADSHAPSLALMLGLADEGPGFAVACRQAGRGALDAAELERISTPVSVGDGSIDVLPGINRPSRWPELAEQRVAAALQACGQWAAHTVVDVASSLERDEEIVSDLTDGPRRNAATLAALAAADRVVAVVAADPLGVARFLRAHAELRATIGTTPVTVIANRLGRGRSASMRTGRCGGRWSGSPASATCGSCRRIRAASTPHCSRPARSPTSRRNLRSPWRCAASWPRRSPHPRHPLAPPGDVLARGRGCSHRMA</sequence>